<dbReference type="FunFam" id="1.20.1560.10:FF:000063">
    <property type="entry name" value="Multidrug resistance protein ABC transporter"/>
    <property type="match status" value="1"/>
</dbReference>
<feature type="transmembrane region" description="Helical" evidence="10">
    <location>
        <begin position="1045"/>
        <end position="1063"/>
    </location>
</feature>
<feature type="transmembrane region" description="Helical" evidence="10">
    <location>
        <begin position="453"/>
        <end position="475"/>
    </location>
</feature>
<keyword evidence="7" id="KW-0067">ATP-binding</keyword>
<dbReference type="InterPro" id="IPR003439">
    <property type="entry name" value="ABC_transporter-like_ATP-bd"/>
</dbReference>
<dbReference type="Pfam" id="PF00005">
    <property type="entry name" value="ABC_tran"/>
    <property type="match status" value="2"/>
</dbReference>
<dbReference type="Pfam" id="PF00664">
    <property type="entry name" value="ABC_membrane"/>
    <property type="match status" value="2"/>
</dbReference>
<reference evidence="13" key="1">
    <citation type="submission" date="2021-01" db="UniProtKB">
        <authorList>
            <consortium name="EnsemblMetazoa"/>
        </authorList>
    </citation>
    <scope>IDENTIFICATION</scope>
</reference>
<name>A0A7M7KQ77_VARDE</name>
<dbReference type="PANTHER" id="PTHR24223">
    <property type="entry name" value="ATP-BINDING CASSETTE SUB-FAMILY C"/>
    <property type="match status" value="1"/>
</dbReference>
<feature type="transmembrane region" description="Helical" evidence="10">
    <location>
        <begin position="352"/>
        <end position="375"/>
    </location>
</feature>
<comment type="subcellular location">
    <subcellularLocation>
        <location evidence="1">Vacuole membrane</location>
        <topology evidence="1">Multi-pass membrane protein</topology>
    </subcellularLocation>
</comment>
<feature type="transmembrane region" description="Helical" evidence="10">
    <location>
        <begin position="181"/>
        <end position="204"/>
    </location>
</feature>
<evidence type="ECO:0000259" key="12">
    <source>
        <dbReference type="PROSITE" id="PS50929"/>
    </source>
</evidence>
<dbReference type="InParanoid" id="A0A7M7KQ77"/>
<feature type="domain" description="ABC transmembrane type-1" evidence="12">
    <location>
        <begin position="312"/>
        <end position="595"/>
    </location>
</feature>
<dbReference type="InterPro" id="IPR036640">
    <property type="entry name" value="ABC1_TM_sf"/>
</dbReference>
<organism evidence="13 14">
    <name type="scientific">Varroa destructor</name>
    <name type="common">Honeybee mite</name>
    <dbReference type="NCBI Taxonomy" id="109461"/>
    <lineage>
        <taxon>Eukaryota</taxon>
        <taxon>Metazoa</taxon>
        <taxon>Ecdysozoa</taxon>
        <taxon>Arthropoda</taxon>
        <taxon>Chelicerata</taxon>
        <taxon>Arachnida</taxon>
        <taxon>Acari</taxon>
        <taxon>Parasitiformes</taxon>
        <taxon>Mesostigmata</taxon>
        <taxon>Gamasina</taxon>
        <taxon>Dermanyssoidea</taxon>
        <taxon>Varroidae</taxon>
        <taxon>Varroa</taxon>
    </lineage>
</organism>
<dbReference type="FunFam" id="3.40.50.300:FF:000074">
    <property type="entry name" value="Multidrug resistance-associated protein 5 isoform 1"/>
    <property type="match status" value="1"/>
</dbReference>
<dbReference type="KEGG" id="vde:111254085"/>
<dbReference type="CDD" id="cd03244">
    <property type="entry name" value="ABCC_MRP_domain2"/>
    <property type="match status" value="1"/>
</dbReference>
<dbReference type="PROSITE" id="PS50893">
    <property type="entry name" value="ABC_TRANSPORTER_2"/>
    <property type="match status" value="2"/>
</dbReference>
<evidence type="ECO:0000313" key="14">
    <source>
        <dbReference type="Proteomes" id="UP000594260"/>
    </source>
</evidence>
<dbReference type="InterPro" id="IPR003593">
    <property type="entry name" value="AAA+_ATPase"/>
</dbReference>
<dbReference type="PANTHER" id="PTHR24223:SF443">
    <property type="entry name" value="MULTIDRUG-RESISTANCE LIKE PROTEIN 1, ISOFORM I"/>
    <property type="match status" value="1"/>
</dbReference>
<dbReference type="GeneID" id="111254085"/>
<dbReference type="EnsemblMetazoa" id="XM_022814579">
    <property type="protein sequence ID" value="XP_022670314"/>
    <property type="gene ID" value="LOC111254085"/>
</dbReference>
<feature type="transmembrane region" description="Helical" evidence="10">
    <location>
        <begin position="970"/>
        <end position="989"/>
    </location>
</feature>
<dbReference type="PROSITE" id="PS50929">
    <property type="entry name" value="ABC_TM1F"/>
    <property type="match status" value="2"/>
</dbReference>
<dbReference type="Proteomes" id="UP000594260">
    <property type="component" value="Unplaced"/>
</dbReference>
<keyword evidence="6" id="KW-0547">Nucleotide-binding</keyword>
<feature type="domain" description="ABC transmembrane type-1" evidence="12">
    <location>
        <begin position="928"/>
        <end position="1211"/>
    </location>
</feature>
<feature type="transmembrane region" description="Helical" evidence="10">
    <location>
        <begin position="141"/>
        <end position="161"/>
    </location>
</feature>
<evidence type="ECO:0000256" key="1">
    <source>
        <dbReference type="ARBA" id="ARBA00004128"/>
    </source>
</evidence>
<proteinExistence type="inferred from homology"/>
<feature type="transmembrane region" description="Helical" evidence="10">
    <location>
        <begin position="70"/>
        <end position="95"/>
    </location>
</feature>
<dbReference type="GO" id="GO:0005524">
    <property type="term" value="F:ATP binding"/>
    <property type="evidence" value="ECO:0007669"/>
    <property type="project" value="UniProtKB-KW"/>
</dbReference>
<feature type="transmembrane region" description="Helical" evidence="10">
    <location>
        <begin position="570"/>
        <end position="594"/>
    </location>
</feature>
<dbReference type="InterPro" id="IPR050173">
    <property type="entry name" value="ABC_transporter_C-like"/>
</dbReference>
<keyword evidence="14" id="KW-1185">Reference proteome</keyword>
<feature type="transmembrane region" description="Helical" evidence="10">
    <location>
        <begin position="424"/>
        <end position="447"/>
    </location>
</feature>
<feature type="transmembrane region" description="Helical" evidence="10">
    <location>
        <begin position="534"/>
        <end position="558"/>
    </location>
</feature>
<dbReference type="SUPFAM" id="SSF90123">
    <property type="entry name" value="ABC transporter transmembrane region"/>
    <property type="match status" value="2"/>
</dbReference>
<feature type="domain" description="ABC transporter" evidence="11">
    <location>
        <begin position="632"/>
        <end position="861"/>
    </location>
</feature>
<dbReference type="GO" id="GO:0140359">
    <property type="term" value="F:ABC-type transporter activity"/>
    <property type="evidence" value="ECO:0007669"/>
    <property type="project" value="InterPro"/>
</dbReference>
<dbReference type="Gene3D" id="1.20.1560.10">
    <property type="entry name" value="ABC transporter type 1, transmembrane domain"/>
    <property type="match status" value="2"/>
</dbReference>
<sequence>MATMDDFCGSPFWVVSLSWRTNDTSPDLPICFQQTVVAWLPIIFIWITAPKEFVMLRSQPRLHFVTNTPWTWFGLGRTIISGAVFVVSLFEFLFMMIQLDTGQPLPLVYVVTPFVKAIAVLLVFLLMMASKKIGRRNSGGPVWLFWFFTFVSGCFTYQTILRSSDTGYLFTYGPKIFSSNSAVLAMFVICLTTQFYLVIANVVLFSFADPPPIRVEETVIKDRLSMRRPDKVASFPSQLLFSWVTPLMYRALNESLEIDDLPTTDNELLCENAFQELNRRFIQKEPGKPIARSKRNVVGALWRTFNIEILQGLLMSAVNDLLQFARIAIFQAMINLQNTTTTGSQFEKQWKFVFYGAISFILVSGQAIGSSYYIYHMQSIAIRVHTALMSAVYRKALVLASTSKTSSGELINLMVEDSSRHKELVMIGNAVVSAVIKISLNIVYLYTIIQWSLFAPIVFTILLTPINFWIITVVTKHQMAMAKLRDDRFQIMNELVGGMRVLKLYGWELGFRDIIQMIRVKEVKMIRKVQSAMALLIIQWRLAPVFMTMAAFYCYVLVNDNKGMDSDIAFIGSQIIAELGMSIAMVPQIFTTIYQSRISVRRMNAYLNSDEIDPYVIRIVETGSADRNATTLLVENGTFAWTRSLGKGEKQFVLRDINIAVKRGQLLAVVGAVGSGKSTLLNAIMGNLTKLSGRVSVCGKIAYVPQQAWIYNVSLRDNILFTKPFDKEKYGKILKASALLPDMKVLPAGDLTEIGEKGINLSGGQKQRISIARACYAEADVYLFDDPLSAVDAHVGAHLFEQVLGHSGILADRTRVLVTHSVSFLPFVDHIVMLKEGRIIEQGTFIQLVKTNGAFSELVRQLEGQQDKEGAAGPSKETADFEGISALGANVSKRAAQLTQAEDVKVGAVEWHVYFGYLSAIGCLWPTAILFFSVLSAVLSFVSLIWLHYWARDLPGPDGKVNVPLRNNRMMVYGLLGIANAAALLLCSVGRNYASIKAAVTFHTKVLYSVLRSPVSFFETTPLGRIVNRFAKDITIVDLMVADTLHMWAFAIIQLLVAIFMIGGHIPMFITSAVPLAALYYGFQLLYIALSRQLQRLTSISFSPIFSHFTESFSGISIIRAFEVEKAFVKESCKRLDESVRCTYASLAAERWLSVRMEVCGSLVVLFACLVMVYYGEKILSAENVGMIFSFAMRVTATLNGIVRSNSQIETAFVSVERLIEYMNLPSEAEWSIRGQKPPEEWPTKGKVVFKNYSTRYRNGLPLVLKNISATIRAGEKVGIVGRTGAGKSSLTLALFRVLEPASGKIIIDGIDIRDIGLHDLRHRLTIIPQDSVLFRGSLRLNLDPLRMYKDEELWRALELANLKTFVSKLQSGTDTKGLSFLVAEGGTNLSMGQRQLLCLARALLRKSRILVMDEATAAIDQETDELIQKTIRKEFQSCTVLTIAHRLNTIIDYDRIMVFDKGRVVEFGKPATLLQDPNGIFYSMAKEANLLAAVVDRPTGAVSRTR</sequence>
<dbReference type="SMART" id="SM00382">
    <property type="entry name" value="AAA"/>
    <property type="match status" value="2"/>
</dbReference>
<protein>
    <submittedName>
        <fullName evidence="13">Uncharacterized protein</fullName>
    </submittedName>
</protein>
<dbReference type="CDD" id="cd03250">
    <property type="entry name" value="ABCC_MRP_domain1"/>
    <property type="match status" value="1"/>
</dbReference>
<dbReference type="OMA" id="NINDAEM"/>
<dbReference type="CDD" id="cd18603">
    <property type="entry name" value="ABC_6TM_MRP1_2_3_6_D2_like"/>
    <property type="match status" value="1"/>
</dbReference>
<dbReference type="OrthoDB" id="6500128at2759"/>
<dbReference type="SMR" id="A0A7M7KQ77"/>
<keyword evidence="5" id="KW-0677">Repeat</keyword>
<dbReference type="InterPro" id="IPR027417">
    <property type="entry name" value="P-loop_NTPase"/>
</dbReference>
<dbReference type="Gene3D" id="3.40.50.300">
    <property type="entry name" value="P-loop containing nucleotide triphosphate hydrolases"/>
    <property type="match status" value="2"/>
</dbReference>
<feature type="domain" description="ABC transporter" evidence="11">
    <location>
        <begin position="1248"/>
        <end position="1487"/>
    </location>
</feature>
<accession>A0A7M7KQ77</accession>
<evidence type="ECO:0000256" key="4">
    <source>
        <dbReference type="ARBA" id="ARBA00022692"/>
    </source>
</evidence>
<keyword evidence="3" id="KW-0813">Transport</keyword>
<dbReference type="SUPFAM" id="SSF52540">
    <property type="entry name" value="P-loop containing nucleoside triphosphate hydrolases"/>
    <property type="match status" value="2"/>
</dbReference>
<dbReference type="GO" id="GO:0005774">
    <property type="term" value="C:vacuolar membrane"/>
    <property type="evidence" value="ECO:0007669"/>
    <property type="project" value="UniProtKB-SubCell"/>
</dbReference>
<feature type="transmembrane region" description="Helical" evidence="10">
    <location>
        <begin position="928"/>
        <end position="950"/>
    </location>
</feature>
<dbReference type="FunFam" id="3.40.50.300:FF:000997">
    <property type="entry name" value="Multidrug resistance-associated protein 1"/>
    <property type="match status" value="1"/>
</dbReference>
<keyword evidence="8 10" id="KW-1133">Transmembrane helix</keyword>
<feature type="transmembrane region" description="Helical" evidence="10">
    <location>
        <begin position="1069"/>
        <end position="1090"/>
    </location>
</feature>
<evidence type="ECO:0000313" key="13">
    <source>
        <dbReference type="EnsemblMetazoa" id="XP_022670314"/>
    </source>
</evidence>
<keyword evidence="4 10" id="KW-0812">Transmembrane</keyword>
<evidence type="ECO:0000256" key="6">
    <source>
        <dbReference type="ARBA" id="ARBA00022741"/>
    </source>
</evidence>
<evidence type="ECO:0000256" key="7">
    <source>
        <dbReference type="ARBA" id="ARBA00022840"/>
    </source>
</evidence>
<dbReference type="GO" id="GO:0016887">
    <property type="term" value="F:ATP hydrolysis activity"/>
    <property type="evidence" value="ECO:0007669"/>
    <property type="project" value="InterPro"/>
</dbReference>
<comment type="similarity">
    <text evidence="2">Belongs to the ABC transporter superfamily. ABCC family. Conjugate transporter (TC 3.A.1.208) subfamily.</text>
</comment>
<dbReference type="InterPro" id="IPR011527">
    <property type="entry name" value="ABC1_TM_dom"/>
</dbReference>
<evidence type="ECO:0000256" key="5">
    <source>
        <dbReference type="ARBA" id="ARBA00022737"/>
    </source>
</evidence>
<dbReference type="RefSeq" id="XP_022670314.1">
    <property type="nucleotide sequence ID" value="XM_022814579.1"/>
</dbReference>
<feature type="transmembrane region" description="Helical" evidence="10">
    <location>
        <begin position="107"/>
        <end position="129"/>
    </location>
</feature>
<evidence type="ECO:0000259" key="11">
    <source>
        <dbReference type="PROSITE" id="PS50893"/>
    </source>
</evidence>
<feature type="transmembrane region" description="Helical" evidence="10">
    <location>
        <begin position="1159"/>
        <end position="1176"/>
    </location>
</feature>
<evidence type="ECO:0000256" key="3">
    <source>
        <dbReference type="ARBA" id="ARBA00022448"/>
    </source>
</evidence>
<evidence type="ECO:0000256" key="9">
    <source>
        <dbReference type="ARBA" id="ARBA00023136"/>
    </source>
</evidence>
<feature type="transmembrane region" description="Helical" evidence="10">
    <location>
        <begin position="32"/>
        <end position="49"/>
    </location>
</feature>
<evidence type="ECO:0000256" key="10">
    <source>
        <dbReference type="SAM" id="Phobius"/>
    </source>
</evidence>
<evidence type="ECO:0000256" key="2">
    <source>
        <dbReference type="ARBA" id="ARBA00009726"/>
    </source>
</evidence>
<keyword evidence="9 10" id="KW-0472">Membrane</keyword>
<evidence type="ECO:0000256" key="8">
    <source>
        <dbReference type="ARBA" id="ARBA00022989"/>
    </source>
</evidence>